<dbReference type="RefSeq" id="WP_069377903.1">
    <property type="nucleotide sequence ID" value="NZ_CP017141.1"/>
</dbReference>
<feature type="domain" description="FAD dependent oxidoreductase" evidence="3">
    <location>
        <begin position="9"/>
        <end position="368"/>
    </location>
</feature>
<keyword evidence="1" id="KW-0560">Oxidoreductase</keyword>
<keyword evidence="2" id="KW-0472">Membrane</keyword>
<keyword evidence="2" id="KW-1133">Transmembrane helix</keyword>
<dbReference type="KEGG" id="psty:BFS30_02915"/>
<dbReference type="Proteomes" id="UP000094313">
    <property type="component" value="Chromosome"/>
</dbReference>
<dbReference type="GO" id="GO:0005737">
    <property type="term" value="C:cytoplasm"/>
    <property type="evidence" value="ECO:0007669"/>
    <property type="project" value="TreeGrafter"/>
</dbReference>
<dbReference type="Gene3D" id="3.30.9.10">
    <property type="entry name" value="D-Amino Acid Oxidase, subunit A, domain 2"/>
    <property type="match status" value="1"/>
</dbReference>
<dbReference type="InterPro" id="IPR036188">
    <property type="entry name" value="FAD/NAD-bd_sf"/>
</dbReference>
<gene>
    <name evidence="4" type="ORF">BFS30_02915</name>
</gene>
<dbReference type="EMBL" id="CP017141">
    <property type="protein sequence ID" value="AOM76207.1"/>
    <property type="molecule type" value="Genomic_DNA"/>
</dbReference>
<dbReference type="Pfam" id="PF01266">
    <property type="entry name" value="DAO"/>
    <property type="match status" value="1"/>
</dbReference>
<protein>
    <recommendedName>
        <fullName evidence="3">FAD dependent oxidoreductase domain-containing protein</fullName>
    </recommendedName>
</protein>
<dbReference type="PROSITE" id="PS51257">
    <property type="entry name" value="PROKAR_LIPOPROTEIN"/>
    <property type="match status" value="1"/>
</dbReference>
<accession>A0A1D7QC41</accession>
<dbReference type="InterPro" id="IPR006076">
    <property type="entry name" value="FAD-dep_OxRdtase"/>
</dbReference>
<feature type="transmembrane region" description="Helical" evidence="2">
    <location>
        <begin position="7"/>
        <end position="26"/>
    </location>
</feature>
<dbReference type="OrthoDB" id="9794226at2"/>
<organism evidence="4 5">
    <name type="scientific">Pedobacter steynii</name>
    <dbReference type="NCBI Taxonomy" id="430522"/>
    <lineage>
        <taxon>Bacteria</taxon>
        <taxon>Pseudomonadati</taxon>
        <taxon>Bacteroidota</taxon>
        <taxon>Sphingobacteriia</taxon>
        <taxon>Sphingobacteriales</taxon>
        <taxon>Sphingobacteriaceae</taxon>
        <taxon>Pedobacter</taxon>
    </lineage>
</organism>
<evidence type="ECO:0000259" key="3">
    <source>
        <dbReference type="Pfam" id="PF01266"/>
    </source>
</evidence>
<dbReference type="SUPFAM" id="SSF51905">
    <property type="entry name" value="FAD/NAD(P)-binding domain"/>
    <property type="match status" value="1"/>
</dbReference>
<dbReference type="SUPFAM" id="SSF54373">
    <property type="entry name" value="FAD-linked reductases, C-terminal domain"/>
    <property type="match status" value="1"/>
</dbReference>
<dbReference type="AlphaFoldDB" id="A0A1D7QC41"/>
<dbReference type="PANTHER" id="PTHR13847">
    <property type="entry name" value="SARCOSINE DEHYDROGENASE-RELATED"/>
    <property type="match status" value="1"/>
</dbReference>
<keyword evidence="2" id="KW-0812">Transmembrane</keyword>
<reference evidence="4 5" key="1">
    <citation type="submission" date="2016-08" db="EMBL/GenBank/DDBJ databases">
        <authorList>
            <person name="Seilhamer J.J."/>
        </authorList>
    </citation>
    <scope>NUCLEOTIDE SEQUENCE [LARGE SCALE GENOMIC DNA]</scope>
    <source>
        <strain evidence="4 5">DX4</strain>
    </source>
</reference>
<name>A0A1D7QC41_9SPHI</name>
<sequence length="410" mass="44480">MNKQYKKADVVIIGGGVFGCAIAYYYTRNNPGKKIIVLDRNELCNAATSHAAALVTKIRAKKSFIPLSLETYQVVTEMEKILGESMDMKFSGVIHLAASEARLAELKELMEIAAEFNQPAHYISAEEAHQMSPWLKTDEALAIGYMPDEAYCDPYLLGTFFSRCAKMQGAEFIQGLEATNLIMEGNDILGVHTKEGEIIAGTTIVASGAWAPKFAREAGVSLPMAPTRSQYWITEKDAIFPVNSPIVLLPDAQAYARPEGGSLLFGIRERNSLSVSADVIPSDVKDFSFSPDKGVQDLSEVIDRLARFFPKVYDIGMKYYVAGFSGYTPDNNLSMGVAPGVNHLLMATGCVGAGISVSGGVGLAFAELAAGKENPYDFSAFNLQRFGAVDPFSPEWLERCARARSTKVSG</sequence>
<evidence type="ECO:0000256" key="1">
    <source>
        <dbReference type="ARBA" id="ARBA00023002"/>
    </source>
</evidence>
<evidence type="ECO:0000313" key="5">
    <source>
        <dbReference type="Proteomes" id="UP000094313"/>
    </source>
</evidence>
<keyword evidence="5" id="KW-1185">Reference proteome</keyword>
<evidence type="ECO:0000256" key="2">
    <source>
        <dbReference type="SAM" id="Phobius"/>
    </source>
</evidence>
<dbReference type="GO" id="GO:0016491">
    <property type="term" value="F:oxidoreductase activity"/>
    <property type="evidence" value="ECO:0007669"/>
    <property type="project" value="UniProtKB-KW"/>
</dbReference>
<evidence type="ECO:0000313" key="4">
    <source>
        <dbReference type="EMBL" id="AOM76207.1"/>
    </source>
</evidence>
<dbReference type="Gene3D" id="3.50.50.60">
    <property type="entry name" value="FAD/NAD(P)-binding domain"/>
    <property type="match status" value="1"/>
</dbReference>
<proteinExistence type="predicted"/>
<dbReference type="PANTHER" id="PTHR13847:SF287">
    <property type="entry name" value="FAD-DEPENDENT OXIDOREDUCTASE DOMAIN-CONTAINING PROTEIN 1"/>
    <property type="match status" value="1"/>
</dbReference>